<dbReference type="PANTHER" id="PTHR13814:SF10">
    <property type="entry name" value="FETUIN-B"/>
    <property type="match status" value="1"/>
</dbReference>
<organism evidence="9">
    <name type="scientific">Callorhinchus milii</name>
    <name type="common">Ghost shark</name>
    <dbReference type="NCBI Taxonomy" id="7868"/>
    <lineage>
        <taxon>Eukaryota</taxon>
        <taxon>Metazoa</taxon>
        <taxon>Chordata</taxon>
        <taxon>Craniata</taxon>
        <taxon>Vertebrata</taxon>
        <taxon>Chondrichthyes</taxon>
        <taxon>Holocephali</taxon>
        <taxon>Chimaeriformes</taxon>
        <taxon>Callorhinchidae</taxon>
        <taxon>Callorhinchus</taxon>
    </lineage>
</organism>
<dbReference type="GO" id="GO:0005615">
    <property type="term" value="C:extracellular space"/>
    <property type="evidence" value="ECO:0007669"/>
    <property type="project" value="InterPro"/>
</dbReference>
<dbReference type="AlphaFoldDB" id="V9KTH3"/>
<proteinExistence type="evidence at transcript level"/>
<evidence type="ECO:0000256" key="7">
    <source>
        <dbReference type="SAM" id="SignalP"/>
    </source>
</evidence>
<evidence type="ECO:0000259" key="8">
    <source>
        <dbReference type="PROSITE" id="PS51530"/>
    </source>
</evidence>
<accession>V9KTH3</accession>
<evidence type="ECO:0000313" key="9">
    <source>
        <dbReference type="EMBL" id="AFP01718.1"/>
    </source>
</evidence>
<sequence length="338" mass="38033">MKALLVFVVWAQLSSSRAEPSPQPIAPLLLDSTNCNDSNTIKVSGLALQEINRNRREGYIYNLVSIRSALKQSQGNAGMVYYLTLGVDETECHVLSRKDWRSCESRMFHQSVAGECNATLHINNLERIVCLHDYNCSLTSADRRTVSEICPDCPIDRDDKENESSINSANKALTNYNQNSNNTKYFNLLNVTKYSFQGMFFEAHFVEFTIMETACSKKQTVKNLSKCKPLAPGVAQFGFCKASVQIVNMKDGTTVTCELYQPEEYRDLNHPDHCRNQALIEQLPRDPRAMRKGQTSGMPTFMQMNETAENLVVLPYFPLKRSSSSSCPYSVGGTNSIR</sequence>
<dbReference type="PROSITE" id="PS01254">
    <property type="entry name" value="FETUIN_1"/>
    <property type="match status" value="1"/>
</dbReference>
<keyword evidence="2" id="KW-0964">Secreted</keyword>
<evidence type="ECO:0000256" key="4">
    <source>
        <dbReference type="ARBA" id="ARBA00022737"/>
    </source>
</evidence>
<comment type="subcellular location">
    <subcellularLocation>
        <location evidence="1">Secreted</location>
    </subcellularLocation>
</comment>
<dbReference type="InterPro" id="IPR046350">
    <property type="entry name" value="Cystatin_sf"/>
</dbReference>
<feature type="domain" description="Cystatin fetuin-B-type" evidence="8">
    <location>
        <begin position="24"/>
        <end position="137"/>
    </location>
</feature>
<dbReference type="PROSITE" id="PS51530">
    <property type="entry name" value="CYSTATIN_FETUIN_B"/>
    <property type="match status" value="1"/>
</dbReference>
<keyword evidence="5" id="KW-1015">Disulfide bond</keyword>
<evidence type="ECO:0000256" key="1">
    <source>
        <dbReference type="ARBA" id="ARBA00004613"/>
    </source>
</evidence>
<keyword evidence="6" id="KW-0325">Glycoprotein</keyword>
<evidence type="ECO:0000256" key="6">
    <source>
        <dbReference type="ARBA" id="ARBA00023180"/>
    </source>
</evidence>
<feature type="chain" id="PRO_5004778338" evidence="7">
    <location>
        <begin position="19"/>
        <end position="338"/>
    </location>
</feature>
<feature type="signal peptide" evidence="7">
    <location>
        <begin position="1"/>
        <end position="18"/>
    </location>
</feature>
<dbReference type="EMBL" id="JW869200">
    <property type="protein sequence ID" value="AFP01718.1"/>
    <property type="molecule type" value="mRNA"/>
</dbReference>
<dbReference type="CDD" id="cd00042">
    <property type="entry name" value="CY"/>
    <property type="match status" value="1"/>
</dbReference>
<dbReference type="InterPro" id="IPR050735">
    <property type="entry name" value="Kininogen_Fetuin_HRG"/>
</dbReference>
<dbReference type="Pfam" id="PF00031">
    <property type="entry name" value="Cystatin"/>
    <property type="match status" value="2"/>
</dbReference>
<evidence type="ECO:0000256" key="3">
    <source>
        <dbReference type="ARBA" id="ARBA00022729"/>
    </source>
</evidence>
<dbReference type="PANTHER" id="PTHR13814">
    <property type="entry name" value="FETUIN"/>
    <property type="match status" value="1"/>
</dbReference>
<evidence type="ECO:0000256" key="5">
    <source>
        <dbReference type="ARBA" id="ARBA00023157"/>
    </source>
</evidence>
<dbReference type="InterPro" id="IPR000010">
    <property type="entry name" value="Cystatin_dom"/>
</dbReference>
<keyword evidence="3 7" id="KW-0732">Signal</keyword>
<name>V9KTH3_CALMI</name>
<dbReference type="InterPro" id="IPR001363">
    <property type="entry name" value="Prot_inh_fetuin_CS"/>
</dbReference>
<dbReference type="Gene3D" id="3.10.450.10">
    <property type="match status" value="2"/>
</dbReference>
<keyword evidence="4" id="KW-0677">Repeat</keyword>
<dbReference type="SUPFAM" id="SSF54403">
    <property type="entry name" value="Cystatin/monellin"/>
    <property type="match status" value="2"/>
</dbReference>
<reference evidence="9" key="1">
    <citation type="journal article" date="2014" name="Nature">
        <title>Elephant shark genome provides unique insights into gnathostome evolution.</title>
        <authorList>
            <consortium name="International Elephant Shark Genome Sequencing Consortium"/>
            <person name="Venkatesh B."/>
            <person name="Lee A.P."/>
            <person name="Ravi V."/>
            <person name="Maurya A.K."/>
            <person name="Lian M.M."/>
            <person name="Swann J.B."/>
            <person name="Ohta Y."/>
            <person name="Flajnik M.F."/>
            <person name="Sutoh Y."/>
            <person name="Kasahara M."/>
            <person name="Hoon S."/>
            <person name="Gangu V."/>
            <person name="Roy S.W."/>
            <person name="Irimia M."/>
            <person name="Korzh V."/>
            <person name="Kondrychyn I."/>
            <person name="Lim Z.W."/>
            <person name="Tay B.H."/>
            <person name="Tohari S."/>
            <person name="Kong K.W."/>
            <person name="Ho S."/>
            <person name="Lorente-Galdos B."/>
            <person name="Quilez J."/>
            <person name="Marques-Bonet T."/>
            <person name="Raney B.J."/>
            <person name="Ingham P.W."/>
            <person name="Tay A."/>
            <person name="Hillier L.W."/>
            <person name="Minx P."/>
            <person name="Boehm T."/>
            <person name="Wilson R.K."/>
            <person name="Brenner S."/>
            <person name="Warren W.C."/>
        </authorList>
    </citation>
    <scope>NUCLEOTIDE SEQUENCE</scope>
    <source>
        <tissue evidence="9">Liver</tissue>
    </source>
</reference>
<dbReference type="GO" id="GO:0004869">
    <property type="term" value="F:cysteine-type endopeptidase inhibitor activity"/>
    <property type="evidence" value="ECO:0007669"/>
    <property type="project" value="InterPro"/>
</dbReference>
<evidence type="ECO:0000256" key="2">
    <source>
        <dbReference type="ARBA" id="ARBA00022525"/>
    </source>
</evidence>
<dbReference type="SMART" id="SM00043">
    <property type="entry name" value="CY"/>
    <property type="match status" value="2"/>
</dbReference>
<dbReference type="InterPro" id="IPR025764">
    <property type="entry name" value="Cystatin_Fetuin_B"/>
</dbReference>
<protein>
    <submittedName>
        <fullName evidence="9">Fetuin-B-like protein</fullName>
    </submittedName>
</protein>